<organism evidence="2 3">
    <name type="scientific">Planococcus lenghuensis</name>
    <dbReference type="NCBI Taxonomy" id="2213202"/>
    <lineage>
        <taxon>Bacteria</taxon>
        <taxon>Bacillati</taxon>
        <taxon>Bacillota</taxon>
        <taxon>Bacilli</taxon>
        <taxon>Bacillales</taxon>
        <taxon>Caryophanaceae</taxon>
        <taxon>Planococcus</taxon>
    </lineage>
</organism>
<name>A0A1Q2L2V4_9BACL</name>
<dbReference type="PANTHER" id="PTHR15020">
    <property type="entry name" value="FLAVIN REDUCTASE-RELATED"/>
    <property type="match status" value="1"/>
</dbReference>
<dbReference type="OrthoDB" id="9803892at2"/>
<protein>
    <submittedName>
        <fullName evidence="2">Sugar epimerase</fullName>
    </submittedName>
</protein>
<dbReference type="EMBL" id="CP019640">
    <property type="protein sequence ID" value="AQQ54746.1"/>
    <property type="molecule type" value="Genomic_DNA"/>
</dbReference>
<proteinExistence type="predicted"/>
<dbReference type="KEGG" id="pmar:B0X71_17650"/>
<dbReference type="Pfam" id="PF13460">
    <property type="entry name" value="NAD_binding_10"/>
    <property type="match status" value="1"/>
</dbReference>
<accession>A0A1Q2L2V4</accession>
<dbReference type="InterPro" id="IPR036291">
    <property type="entry name" value="NAD(P)-bd_dom_sf"/>
</dbReference>
<keyword evidence="3" id="KW-1185">Reference proteome</keyword>
<dbReference type="Proteomes" id="UP000188184">
    <property type="component" value="Chromosome"/>
</dbReference>
<reference evidence="2 3" key="1">
    <citation type="submission" date="2017-02" db="EMBL/GenBank/DDBJ databases">
        <title>The complete genomic sequence of a novel cold adapted crude oil-degrading bacterium Planococcus qaidamina Y42.</title>
        <authorList>
            <person name="Yang R."/>
        </authorList>
    </citation>
    <scope>NUCLEOTIDE SEQUENCE [LARGE SCALE GENOMIC DNA]</scope>
    <source>
        <strain evidence="2 3">Y42</strain>
    </source>
</reference>
<evidence type="ECO:0000313" key="3">
    <source>
        <dbReference type="Proteomes" id="UP000188184"/>
    </source>
</evidence>
<feature type="domain" description="NAD(P)-binding" evidence="1">
    <location>
        <begin position="7"/>
        <end position="201"/>
    </location>
</feature>
<dbReference type="Gene3D" id="3.40.50.720">
    <property type="entry name" value="NAD(P)-binding Rossmann-like Domain"/>
    <property type="match status" value="1"/>
</dbReference>
<evidence type="ECO:0000259" key="1">
    <source>
        <dbReference type="Pfam" id="PF13460"/>
    </source>
</evidence>
<dbReference type="AlphaFoldDB" id="A0A1Q2L2V4"/>
<gene>
    <name evidence="2" type="ORF">B0X71_17650</name>
</gene>
<dbReference type="InterPro" id="IPR016040">
    <property type="entry name" value="NAD(P)-bd_dom"/>
</dbReference>
<dbReference type="CDD" id="cd05243">
    <property type="entry name" value="SDR_a5"/>
    <property type="match status" value="1"/>
</dbReference>
<evidence type="ECO:0000313" key="2">
    <source>
        <dbReference type="EMBL" id="AQQ54746.1"/>
    </source>
</evidence>
<dbReference type="SUPFAM" id="SSF51735">
    <property type="entry name" value="NAD(P)-binding Rossmann-fold domains"/>
    <property type="match status" value="1"/>
</dbReference>
<dbReference type="PANTHER" id="PTHR15020:SF50">
    <property type="entry name" value="UPF0659 PROTEIN YMR090W"/>
    <property type="match status" value="1"/>
</dbReference>
<sequence>MKVLIAGANGQIGKHLVKFIQEDENLEAKAMIRSEEQAAYFEDLGAEVAVVNLQDDIDVIAKAAEGADAVVFTAGSGPHTGPDKTLMIDLDGAVKTIEAAKQANVKRFVMVSSFSTDREAIQSAPESFAPYVVAKHYADEWLKSTDLDYTIVHPGALTNDPGSNRVELAERVNVKEDSNYTDSIKVPREDIARVIVATLKNDATIGKSFQVIGGDTPVPEAVESI</sequence>
<dbReference type="RefSeq" id="WP_077590647.1">
    <property type="nucleotide sequence ID" value="NZ_CP019640.1"/>
</dbReference>